<reference evidence="4 5" key="1">
    <citation type="submission" date="2012-04" db="EMBL/GenBank/DDBJ databases">
        <authorList>
            <person name="Genoscope - CEA"/>
        </authorList>
    </citation>
    <scope>NUCLEOTIDE SEQUENCE [LARGE SCALE GENOMIC DNA]</scope>
    <source>
        <strain evidence="4 5">9443</strain>
    </source>
</reference>
<dbReference type="InterPro" id="IPR009057">
    <property type="entry name" value="Homeodomain-like_sf"/>
</dbReference>
<sequence length="77" mass="8633">MTALRYGFQECFGPGPATYLKIQRLNGVRRQLKASAGKGITVSAIALQWGFWQMGQFAKDYKKMFGECPSATLREIL</sequence>
<keyword evidence="2" id="KW-0804">Transcription</keyword>
<dbReference type="SMART" id="SM00342">
    <property type="entry name" value="HTH_ARAC"/>
    <property type="match status" value="1"/>
</dbReference>
<dbReference type="Proteomes" id="UP000003480">
    <property type="component" value="Unassembled WGS sequence"/>
</dbReference>
<evidence type="ECO:0000256" key="1">
    <source>
        <dbReference type="ARBA" id="ARBA00023015"/>
    </source>
</evidence>
<protein>
    <submittedName>
        <fullName evidence="4">HTH-type transcriptional regulator eutR</fullName>
    </submittedName>
</protein>
<dbReference type="InterPro" id="IPR053142">
    <property type="entry name" value="PchR_regulatory_protein"/>
</dbReference>
<evidence type="ECO:0000313" key="5">
    <source>
        <dbReference type="Proteomes" id="UP000003480"/>
    </source>
</evidence>
<dbReference type="RefSeq" id="WP_002772111.1">
    <property type="nucleotide sequence ID" value="NZ_HE973014.1"/>
</dbReference>
<gene>
    <name evidence="4" type="ORF">MICAC_6190005</name>
</gene>
<dbReference type="Pfam" id="PF12833">
    <property type="entry name" value="HTH_18"/>
    <property type="match status" value="1"/>
</dbReference>
<evidence type="ECO:0000259" key="3">
    <source>
        <dbReference type="PROSITE" id="PS01124"/>
    </source>
</evidence>
<dbReference type="Gene3D" id="1.10.10.60">
    <property type="entry name" value="Homeodomain-like"/>
    <property type="match status" value="1"/>
</dbReference>
<evidence type="ECO:0000256" key="2">
    <source>
        <dbReference type="ARBA" id="ARBA00023163"/>
    </source>
</evidence>
<dbReference type="PANTHER" id="PTHR47893:SF1">
    <property type="entry name" value="REGULATORY PROTEIN PCHR"/>
    <property type="match status" value="1"/>
</dbReference>
<dbReference type="EMBL" id="CAIJ01000578">
    <property type="protein sequence ID" value="CCI04966.1"/>
    <property type="molecule type" value="Genomic_DNA"/>
</dbReference>
<dbReference type="PROSITE" id="PS01124">
    <property type="entry name" value="HTH_ARAC_FAMILY_2"/>
    <property type="match status" value="1"/>
</dbReference>
<dbReference type="GO" id="GO:0043565">
    <property type="term" value="F:sequence-specific DNA binding"/>
    <property type="evidence" value="ECO:0007669"/>
    <property type="project" value="InterPro"/>
</dbReference>
<dbReference type="SUPFAM" id="SSF46689">
    <property type="entry name" value="Homeodomain-like"/>
    <property type="match status" value="1"/>
</dbReference>
<dbReference type="HOGENOM" id="CLU_2755520_0_0_3"/>
<evidence type="ECO:0000313" key="4">
    <source>
        <dbReference type="EMBL" id="CCI04966.1"/>
    </source>
</evidence>
<dbReference type="PANTHER" id="PTHR47893">
    <property type="entry name" value="REGULATORY PROTEIN PCHR"/>
    <property type="match status" value="1"/>
</dbReference>
<feature type="domain" description="HTH araC/xylS-type" evidence="3">
    <location>
        <begin position="1"/>
        <end position="75"/>
    </location>
</feature>
<accession>I4GAK5</accession>
<name>I4GAK5_MICAE</name>
<comment type="caution">
    <text evidence="4">The sequence shown here is derived from an EMBL/GenBank/DDBJ whole genome shotgun (WGS) entry which is preliminary data.</text>
</comment>
<proteinExistence type="predicted"/>
<dbReference type="AlphaFoldDB" id="I4GAK5"/>
<dbReference type="GO" id="GO:0003700">
    <property type="term" value="F:DNA-binding transcription factor activity"/>
    <property type="evidence" value="ECO:0007669"/>
    <property type="project" value="InterPro"/>
</dbReference>
<keyword evidence="1" id="KW-0805">Transcription regulation</keyword>
<organism evidence="4 5">
    <name type="scientific">Microcystis aeruginosa PCC 9443</name>
    <dbReference type="NCBI Taxonomy" id="1160281"/>
    <lineage>
        <taxon>Bacteria</taxon>
        <taxon>Bacillati</taxon>
        <taxon>Cyanobacteriota</taxon>
        <taxon>Cyanophyceae</taxon>
        <taxon>Oscillatoriophycideae</taxon>
        <taxon>Chroococcales</taxon>
        <taxon>Microcystaceae</taxon>
        <taxon>Microcystis</taxon>
    </lineage>
</organism>
<dbReference type="InterPro" id="IPR018060">
    <property type="entry name" value="HTH_AraC"/>
</dbReference>